<reference evidence="14" key="1">
    <citation type="submission" date="2016-06" db="EMBL/GenBank/DDBJ databases">
        <title>Complete Genome Sequence of Pandoraea faecigallinarum DSM-23572.</title>
        <authorList>
            <person name="Yong D."/>
            <person name="Ee R."/>
            <person name="Lim Y.-L."/>
            <person name="Yin W.-F."/>
            <person name="Chan K.-G."/>
        </authorList>
    </citation>
    <scope>NUCLEOTIDE SEQUENCE</scope>
    <source>
        <strain evidence="14">DSM 23572</strain>
    </source>
</reference>
<dbReference type="GO" id="GO:0004842">
    <property type="term" value="F:ubiquitin-protein transferase activity"/>
    <property type="evidence" value="ECO:0007669"/>
    <property type="project" value="UniProtKB-UniRule"/>
</dbReference>
<dbReference type="RefSeq" id="WP_047906298.1">
    <property type="nucleotide sequence ID" value="NZ_CP011807.3"/>
</dbReference>
<keyword evidence="7" id="KW-0677">Repeat</keyword>
<comment type="PTM">
    <text evidence="11">Ubiquitinated in the presence of host E1 ubiquitin-activating enzyme, E2 ubiquitin-conjugating enzyme and ubiquitin.</text>
</comment>
<dbReference type="Pfam" id="PF14496">
    <property type="entry name" value="NEL"/>
    <property type="match status" value="1"/>
</dbReference>
<evidence type="ECO:0000256" key="6">
    <source>
        <dbReference type="ARBA" id="ARBA00022679"/>
    </source>
</evidence>
<feature type="region of interest" description="Disordered" evidence="12">
    <location>
        <begin position="1"/>
        <end position="38"/>
    </location>
</feature>
<feature type="region of interest" description="Disordered" evidence="12">
    <location>
        <begin position="651"/>
        <end position="672"/>
    </location>
</feature>
<dbReference type="Gene3D" id="1.20.58.360">
    <property type="entry name" value="Shigella T3SS effector IpaH defines"/>
    <property type="match status" value="1"/>
</dbReference>
<keyword evidence="8 11" id="KW-0833">Ubl conjugation pathway</keyword>
<dbReference type="GO" id="GO:0016567">
    <property type="term" value="P:protein ubiquitination"/>
    <property type="evidence" value="ECO:0007669"/>
    <property type="project" value="InterPro"/>
</dbReference>
<evidence type="ECO:0000256" key="2">
    <source>
        <dbReference type="ARBA" id="ARBA00004613"/>
    </source>
</evidence>
<dbReference type="KEGG" id="pfg:AB870_10565"/>
<evidence type="ECO:0000256" key="4">
    <source>
        <dbReference type="ARBA" id="ARBA00022525"/>
    </source>
</evidence>
<evidence type="ECO:0000256" key="11">
    <source>
        <dbReference type="PROSITE-ProRule" id="PRU01398"/>
    </source>
</evidence>
<feature type="compositionally biased region" description="Low complexity" evidence="12">
    <location>
        <begin position="660"/>
        <end position="670"/>
    </location>
</feature>
<evidence type="ECO:0000256" key="3">
    <source>
        <dbReference type="ARBA" id="ARBA00009868"/>
    </source>
</evidence>
<dbReference type="PANTHER" id="PTHR47114:SF2">
    <property type="entry name" value="OLIGODENDROCYTE-MYELIN GLYCOPROTEIN"/>
    <property type="match status" value="1"/>
</dbReference>
<dbReference type="Proteomes" id="UP000035651">
    <property type="component" value="Chromosome"/>
</dbReference>
<evidence type="ECO:0000256" key="5">
    <source>
        <dbReference type="ARBA" id="ARBA00022614"/>
    </source>
</evidence>
<evidence type="ECO:0000256" key="12">
    <source>
        <dbReference type="SAM" id="MobiDB-lite"/>
    </source>
</evidence>
<keyword evidence="10 11" id="KW-1035">Host cytoplasm</keyword>
<evidence type="ECO:0000256" key="1">
    <source>
        <dbReference type="ARBA" id="ARBA00004192"/>
    </source>
</evidence>
<name>A0A0H3WV87_9BURK</name>
<dbReference type="InterPro" id="IPR029487">
    <property type="entry name" value="NEL_dom"/>
</dbReference>
<dbReference type="InterPro" id="IPR001611">
    <property type="entry name" value="Leu-rich_rpt"/>
</dbReference>
<dbReference type="SUPFAM" id="SSF52058">
    <property type="entry name" value="L domain-like"/>
    <property type="match status" value="1"/>
</dbReference>
<feature type="region of interest" description="Disordered" evidence="12">
    <location>
        <begin position="608"/>
        <end position="632"/>
    </location>
</feature>
<dbReference type="Gene3D" id="1.20.1270.130">
    <property type="entry name" value="Shigella T3SS effector IpaH domain"/>
    <property type="match status" value="1"/>
</dbReference>
<evidence type="ECO:0000259" key="13">
    <source>
        <dbReference type="PROSITE" id="PS52053"/>
    </source>
</evidence>
<proteinExistence type="inferred from homology"/>
<comment type="subcellular location">
    <subcellularLocation>
        <location evidence="1">Host cytoplasm</location>
    </subcellularLocation>
    <subcellularLocation>
        <location evidence="2">Secreted</location>
    </subcellularLocation>
</comment>
<keyword evidence="6 11" id="KW-0808">Transferase</keyword>
<dbReference type="OrthoDB" id="8727280at2"/>
<dbReference type="PATRIC" id="fig|656179.3.peg.2243"/>
<evidence type="ECO:0000256" key="10">
    <source>
        <dbReference type="ARBA" id="ARBA00023200"/>
    </source>
</evidence>
<sequence length="2482" mass="272693">MLNISQNVAGPPALAVRPDSTPAPTGDPESDAACAAAAKPGADPWPSIGRDVLSILGALGTATGVSLAGAPLLGCALALGGAISALLRWGPSCAQERQAAFAELVAELEASGVARTDIDRLTSLARDAAGPAEIFHAIFPEVSREAFRKWLKGVEALDTHRRLDFGRIVIALRARLNASPLTPADDVLRALPVRDWVRAANDQASRLPGLPQFGDPTPLSIVIREALTWMYGDFRASTVDPLAVRTARAEHNAIANHDAAQWLALNDTRSLDADAAGTALSAWQARQAQAVLSARKAALLDQKASLKAGTQSRQLDRHIRAIDLSHAMLMEPNEEKRAVMRRELAGVKDAIATWSLPRAARVARQKQERGELPPFEPPTIPPPRCRVPSRPDNSSSVHEVRDARTQDERGAPHTMAHSAGARHGGVLQSVPRVLGRVAHGLNAAVSTLVSWGRNHREPHEEGVDIPLNTVTTHDPQAPEAAVQSATGVSAHLMGTALGLSGAGSVVYLGREWMRAASRRLQATDASQSRDGDGSLVPTVTPSQQHLVERLARTVHAGAEGVWGSTLDAIADVVSAAADPHAPETVRQVSAILLRDLGEIPVIDADADAERPAGSAASPHPAGTHAAPGTDASQRILARRKRDTLSVAAAAPTTERVAHVQTAQTTQTTQASGADHTVTAIIDTVDRYEHSSLASDEAFLFEAMQARWRSDPALDWLARAPESEQKLWLHYVQAAGDRFGQFSQALDETQPRDGFAVAFASAGLDGSPESWTVGYPASGHATGEPVMVRRSLIDACLCGDPDLDPDTFEGFVNGVRVDAEQERCMRALLRDERCRTTPQARLDAARSQIPALQGRFAAFLEAELYRDILEAKLKGHLTGGSHAWVRGLTLIEQALRGAPGIEIGELHLDAPGVSRPVPLLPWLVFTRKEGDGDSCVVLYRPNDKAWTVFGNRRELFQYLDLTRMNQALVGEMAPSTVQTGTETPKSFPQVALEAAAPGERRALRQFFDVQSENPVNWKSDYLRFAPYEGDGLGPRVEQWAQRQLERLSVSLDTLAKAPKLPAQLADALALEQKFSEFEGTHLPPIREFTRRIESGKLTRALKANGLPELQKADANEVSIAFNGKNMTLTDWVLEGYRQYGDNALAPTNNFLRDARITAKDPEIARVLGTASFRESLERNLRTTYAGDAYIAHMRAWIGSDDSQAQSLRRLNEASTHAQLRLTLSQEIANGRIDKTDAVWMSALIEGLPDRTSNGNAALGELHVARCRIPGVLTLSRRWRRSDDPAGQAIRQDFVWLPHGPYGSELMPLSEYRAQLHRPPYDDDLRSRALVRDRETIDDALRHSDGVSVSEFGAPVLDSFARFCEQRLRDKIDDAQESTTGRSEMIWSQIVAGVRMAALPVCIVPAGGAGLILCGLGTAVLVGEDLKNAYWNIQRGKFADALLDVAFLWADFMDVAAGLKVLDPRRLLAWARKARFSSAAEVTQAIDAIQYQRAAFDGKGRLDGRLAQHGVDVEHAWPIPVGTGPRNAGVRYERDGRSYIRDGGQTFEVFSQNGWATVRVRDPLQPNGAGIPVVFRDGKWRWDDAGLLGGAPQLRGNRGTNDPVVRLMELGLSPADAQTFLKAFVFPRDAAAARRQDLVQALYSTGKIPPMFFPYARSFERGSIFGWTGQTPAEVLGSRAVRVDPSLQRYREQFDFPKAAMWAWFDQEMATGVRPVWAAAYAKTLDDMFTAEEILLAKGVFRSAEEARWYLAAFNLPDAARRRELIEGKLNGRTPPSLYRYLRPSDMWIVLRKEGLTAEQVLGASHVFPNEAEVKQYLDKFEFPSTAFDGKGREWLAQRRLVLGSTPLDFLEYLRTPIDVNASPAKMLVTAGLFPNQREAKAYLDNFSPQNFGRAGRLSQEEARKIALARILEGAPPSWAFRFVEPEAVIRLYGPDRIPFDIETLSVVEHTGARLTLPEAMPNLRTLRITGPVDLTLPRDMPDVTTFSIKSARLPEAFALPPMRRVTAISIDGTNVNSIRIPADCRELRGLSINNNDALHTVAIASASPGTPDAGPLPMQSIAITANPRLQRIDLPVDMSALDSLTLTHNDLTRVPLSPDHRLTGLWLLDLSDNRIATMSDLPQMPLLRYLRLTNNELSRVPTALENVRGIAQAGVQRPLLSVDLSRNPIPEEAVADWTRRGARATDFRLDFSMPGVSGRQRALEDAVADWFEPSLQAARKEMWQRFADEDNADDFSAFLDRLRRTVNYESEAFRTKVTHWVRRLETDEVLRKDTFPLSLCATETCEDRVTWTYGQMKQRLLAADVANGAYDNDPAALETTMRGLFRLAELEDIARAKVATMTYVDEVEVYLGYQVKLREPLKLPIDAEDMRFFGVAGLTPDDLDAARVMVLDREAQRFPSYLSNSGPIQEALRRRWPEAFDAATDKLAQSADPDAFRARAQERLKGTGLENDDDALREVGPDVQRDLVHEAYGPLVQRLFAKG</sequence>
<accession>A0A0H3WV87</accession>
<evidence type="ECO:0000313" key="15">
    <source>
        <dbReference type="Proteomes" id="UP000035651"/>
    </source>
</evidence>
<dbReference type="PROSITE" id="PS52053">
    <property type="entry name" value="NEL"/>
    <property type="match status" value="1"/>
</dbReference>
<keyword evidence="4 11" id="KW-0964">Secreted</keyword>
<dbReference type="STRING" id="656179.AB870_10565"/>
<feature type="compositionally biased region" description="Basic and acidic residues" evidence="12">
    <location>
        <begin position="398"/>
        <end position="411"/>
    </location>
</feature>
<protein>
    <recommendedName>
        <fullName evidence="13">NEL domain-containing protein</fullName>
    </recommendedName>
</protein>
<evidence type="ECO:0000256" key="9">
    <source>
        <dbReference type="ARBA" id="ARBA00022843"/>
    </source>
</evidence>
<dbReference type="PROSITE" id="PS51450">
    <property type="entry name" value="LRR"/>
    <property type="match status" value="1"/>
</dbReference>
<dbReference type="InterPro" id="IPR032675">
    <property type="entry name" value="LRR_dom_sf"/>
</dbReference>
<gene>
    <name evidence="14" type="ORF">AB870_10565</name>
</gene>
<keyword evidence="15" id="KW-1185">Reference proteome</keyword>
<feature type="domain" description="NEL" evidence="13">
    <location>
        <begin position="2201"/>
        <end position="2482"/>
    </location>
</feature>
<feature type="region of interest" description="Disordered" evidence="12">
    <location>
        <begin position="522"/>
        <end position="541"/>
    </location>
</feature>
<feature type="active site" description="Glycyl thioester intermediate" evidence="11">
    <location>
        <position position="2284"/>
    </location>
</feature>
<feature type="region of interest" description="Disordered" evidence="12">
    <location>
        <begin position="364"/>
        <end position="422"/>
    </location>
</feature>
<dbReference type="InterPro" id="IPR051071">
    <property type="entry name" value="LRR-bact_E3_ubiq_ligases"/>
</dbReference>
<dbReference type="GO" id="GO:0005576">
    <property type="term" value="C:extracellular region"/>
    <property type="evidence" value="ECO:0007669"/>
    <property type="project" value="UniProtKB-SubCell"/>
</dbReference>
<feature type="compositionally biased region" description="Low complexity" evidence="12">
    <location>
        <begin position="611"/>
        <end position="622"/>
    </location>
</feature>
<dbReference type="GO" id="GO:0030430">
    <property type="term" value="C:host cell cytoplasm"/>
    <property type="evidence" value="ECO:0007669"/>
    <property type="project" value="UniProtKB-SubCell"/>
</dbReference>
<dbReference type="Gene3D" id="1.20.58.90">
    <property type="match status" value="1"/>
</dbReference>
<dbReference type="Gene3D" id="3.80.10.10">
    <property type="entry name" value="Ribonuclease Inhibitor"/>
    <property type="match status" value="1"/>
</dbReference>
<comment type="similarity">
    <text evidence="3 11">Belongs to the LRR-containing bacterial E3 ligase family.</text>
</comment>
<keyword evidence="9 11" id="KW-0832">Ubl conjugation</keyword>
<evidence type="ECO:0000256" key="7">
    <source>
        <dbReference type="ARBA" id="ARBA00022737"/>
    </source>
</evidence>
<keyword evidence="5" id="KW-0433">Leucine-rich repeat</keyword>
<evidence type="ECO:0000313" key="14">
    <source>
        <dbReference type="EMBL" id="AKM30451.1"/>
    </source>
</evidence>
<organism evidence="14 15">
    <name type="scientific">Pandoraea faecigallinarum</name>
    <dbReference type="NCBI Taxonomy" id="656179"/>
    <lineage>
        <taxon>Bacteria</taxon>
        <taxon>Pseudomonadati</taxon>
        <taxon>Pseudomonadota</taxon>
        <taxon>Betaproteobacteria</taxon>
        <taxon>Burkholderiales</taxon>
        <taxon>Burkholderiaceae</taxon>
        <taxon>Pandoraea</taxon>
    </lineage>
</organism>
<dbReference type="PANTHER" id="PTHR47114">
    <property type="match status" value="1"/>
</dbReference>
<dbReference type="EMBL" id="CP011807">
    <property type="protein sequence ID" value="AKM30451.1"/>
    <property type="molecule type" value="Genomic_DNA"/>
</dbReference>
<evidence type="ECO:0000256" key="8">
    <source>
        <dbReference type="ARBA" id="ARBA00022786"/>
    </source>
</evidence>
<feature type="compositionally biased region" description="Pro residues" evidence="12">
    <location>
        <begin position="374"/>
        <end position="385"/>
    </location>
</feature>